<keyword evidence="2" id="KW-1185">Reference proteome</keyword>
<protein>
    <submittedName>
        <fullName evidence="1">Uncharacterized protein</fullName>
    </submittedName>
</protein>
<dbReference type="Proteomes" id="UP000055048">
    <property type="component" value="Unassembled WGS sequence"/>
</dbReference>
<dbReference type="OrthoDB" id="5920525at2759"/>
<sequence>MDCKETKEKDGTAGKTWYLPHHAIYRDGKTSLRCRIVFNASARYHGPSLNAFLESGPPLQNQILDILIQF</sequence>
<evidence type="ECO:0000313" key="2">
    <source>
        <dbReference type="Proteomes" id="UP000055048"/>
    </source>
</evidence>
<dbReference type="PANTHER" id="PTHR47331:SF1">
    <property type="entry name" value="GAG-LIKE PROTEIN"/>
    <property type="match status" value="1"/>
</dbReference>
<gene>
    <name evidence="1" type="ORF">T05_8678</name>
</gene>
<dbReference type="STRING" id="144512.A0A0V0U5V8"/>
<dbReference type="PANTHER" id="PTHR47331">
    <property type="entry name" value="PHD-TYPE DOMAIN-CONTAINING PROTEIN"/>
    <property type="match status" value="1"/>
</dbReference>
<accession>A0A0V0U5V8</accession>
<organism evidence="1 2">
    <name type="scientific">Trichinella murrelli</name>
    <dbReference type="NCBI Taxonomy" id="144512"/>
    <lineage>
        <taxon>Eukaryota</taxon>
        <taxon>Metazoa</taxon>
        <taxon>Ecdysozoa</taxon>
        <taxon>Nematoda</taxon>
        <taxon>Enoplea</taxon>
        <taxon>Dorylaimia</taxon>
        <taxon>Trichinellida</taxon>
        <taxon>Trichinellidae</taxon>
        <taxon>Trichinella</taxon>
    </lineage>
</organism>
<proteinExistence type="predicted"/>
<dbReference type="EMBL" id="JYDJ01000055">
    <property type="protein sequence ID" value="KRX46620.1"/>
    <property type="molecule type" value="Genomic_DNA"/>
</dbReference>
<name>A0A0V0U5V8_9BILA</name>
<comment type="caution">
    <text evidence="1">The sequence shown here is derived from an EMBL/GenBank/DDBJ whole genome shotgun (WGS) entry which is preliminary data.</text>
</comment>
<reference evidence="1 2" key="1">
    <citation type="submission" date="2015-01" db="EMBL/GenBank/DDBJ databases">
        <title>Evolution of Trichinella species and genotypes.</title>
        <authorList>
            <person name="Korhonen P.K."/>
            <person name="Edoardo P."/>
            <person name="Giuseppe L.R."/>
            <person name="Gasser R.B."/>
        </authorList>
    </citation>
    <scope>NUCLEOTIDE SEQUENCE [LARGE SCALE GENOMIC DNA]</scope>
    <source>
        <strain evidence="1">ISS417</strain>
    </source>
</reference>
<dbReference type="AlphaFoldDB" id="A0A0V0U5V8"/>
<evidence type="ECO:0000313" key="1">
    <source>
        <dbReference type="EMBL" id="KRX46620.1"/>
    </source>
</evidence>